<feature type="transmembrane region" description="Helical" evidence="1">
    <location>
        <begin position="107"/>
        <end position="129"/>
    </location>
</feature>
<evidence type="ECO:0000313" key="2">
    <source>
        <dbReference type="EMBL" id="MTI27625.1"/>
    </source>
</evidence>
<accession>A0ABW9RUZ4</accession>
<evidence type="ECO:0008006" key="4">
    <source>
        <dbReference type="Google" id="ProtNLM"/>
    </source>
</evidence>
<keyword evidence="1" id="KW-0812">Transmembrane</keyword>
<sequence>MPDFTPLKTKPQNSSMNILGPIVILIPVLIALYFCEWQVVAAFVLAILVVPLAIFFFTHLFEVFFQHKPMDFKGMFEMWGMFAVAGIPIYFILILPLYYILKSSSSIPMLYGFPAGVTIIMLLLFVLLATRSWGYKEVLVVIGCSALHSLFIIWLISKLKAISF</sequence>
<feature type="transmembrane region" description="Helical" evidence="1">
    <location>
        <begin position="40"/>
        <end position="64"/>
    </location>
</feature>
<dbReference type="Proteomes" id="UP000798808">
    <property type="component" value="Unassembled WGS sequence"/>
</dbReference>
<keyword evidence="3" id="KW-1185">Reference proteome</keyword>
<protein>
    <recommendedName>
        <fullName evidence="4">DUF3147 family protein</fullName>
    </recommendedName>
</protein>
<dbReference type="EMBL" id="SMLW01000635">
    <property type="protein sequence ID" value="MTI27625.1"/>
    <property type="molecule type" value="Genomic_DNA"/>
</dbReference>
<keyword evidence="1" id="KW-1133">Transmembrane helix</keyword>
<organism evidence="2 3">
    <name type="scientific">Fulvivirga kasyanovii</name>
    <dbReference type="NCBI Taxonomy" id="396812"/>
    <lineage>
        <taxon>Bacteria</taxon>
        <taxon>Pseudomonadati</taxon>
        <taxon>Bacteroidota</taxon>
        <taxon>Cytophagia</taxon>
        <taxon>Cytophagales</taxon>
        <taxon>Fulvivirgaceae</taxon>
        <taxon>Fulvivirga</taxon>
    </lineage>
</organism>
<dbReference type="RefSeq" id="WP_155174620.1">
    <property type="nucleotide sequence ID" value="NZ_BAAAFL010000068.1"/>
</dbReference>
<keyword evidence="1" id="KW-0472">Membrane</keyword>
<feature type="transmembrane region" description="Helical" evidence="1">
    <location>
        <begin position="16"/>
        <end position="34"/>
    </location>
</feature>
<name>A0ABW9RUZ4_9BACT</name>
<gene>
    <name evidence="2" type="ORF">E1163_21890</name>
</gene>
<comment type="caution">
    <text evidence="2">The sequence shown here is derived from an EMBL/GenBank/DDBJ whole genome shotgun (WGS) entry which is preliminary data.</text>
</comment>
<feature type="transmembrane region" description="Helical" evidence="1">
    <location>
        <begin position="76"/>
        <end position="101"/>
    </location>
</feature>
<evidence type="ECO:0000313" key="3">
    <source>
        <dbReference type="Proteomes" id="UP000798808"/>
    </source>
</evidence>
<reference evidence="2 3" key="1">
    <citation type="submission" date="2019-02" db="EMBL/GenBank/DDBJ databases">
        <authorList>
            <person name="Goldberg S.R."/>
            <person name="Haltli B.A."/>
            <person name="Correa H."/>
            <person name="Russell K.G."/>
        </authorList>
    </citation>
    <scope>NUCLEOTIDE SEQUENCE [LARGE SCALE GENOMIC DNA]</scope>
    <source>
        <strain evidence="2 3">JCM 16186</strain>
    </source>
</reference>
<feature type="transmembrane region" description="Helical" evidence="1">
    <location>
        <begin position="138"/>
        <end position="157"/>
    </location>
</feature>
<evidence type="ECO:0000256" key="1">
    <source>
        <dbReference type="SAM" id="Phobius"/>
    </source>
</evidence>
<proteinExistence type="predicted"/>